<dbReference type="InterPro" id="IPR000014">
    <property type="entry name" value="PAS"/>
</dbReference>
<evidence type="ECO:0000256" key="3">
    <source>
        <dbReference type="ARBA" id="ARBA00023163"/>
    </source>
</evidence>
<dbReference type="PANTHER" id="PTHR44688">
    <property type="entry name" value="DNA-BINDING TRANSCRIPTIONAL ACTIVATOR DEVR_DOSR"/>
    <property type="match status" value="1"/>
</dbReference>
<dbReference type="SUPFAM" id="SSF55785">
    <property type="entry name" value="PYP-like sensor domain (PAS domain)"/>
    <property type="match status" value="1"/>
</dbReference>
<dbReference type="PROSITE" id="PS50043">
    <property type="entry name" value="HTH_LUXR_2"/>
    <property type="match status" value="1"/>
</dbReference>
<evidence type="ECO:0000259" key="4">
    <source>
        <dbReference type="PROSITE" id="PS50043"/>
    </source>
</evidence>
<dbReference type="AlphaFoldDB" id="A0A7G7G484"/>
<organism evidence="7 8">
    <name type="scientific">Adhaeribacter swui</name>
    <dbReference type="NCBI Taxonomy" id="2086471"/>
    <lineage>
        <taxon>Bacteria</taxon>
        <taxon>Pseudomonadati</taxon>
        <taxon>Bacteroidota</taxon>
        <taxon>Cytophagia</taxon>
        <taxon>Cytophagales</taxon>
        <taxon>Hymenobacteraceae</taxon>
        <taxon>Adhaeribacter</taxon>
    </lineage>
</organism>
<dbReference type="KEGG" id="aswu:HUW51_04220"/>
<keyword evidence="3" id="KW-0804">Transcription</keyword>
<keyword evidence="2" id="KW-0238">DNA-binding</keyword>
<dbReference type="InterPro" id="IPR000700">
    <property type="entry name" value="PAS-assoc_C"/>
</dbReference>
<dbReference type="InterPro" id="IPR000792">
    <property type="entry name" value="Tscrpt_reg_LuxR_C"/>
</dbReference>
<keyword evidence="8" id="KW-1185">Reference proteome</keyword>
<name>A0A7G7G484_9BACT</name>
<dbReference type="InterPro" id="IPR013655">
    <property type="entry name" value="PAS_fold_3"/>
</dbReference>
<keyword evidence="1" id="KW-0805">Transcription regulation</keyword>
<reference evidence="7 8" key="1">
    <citation type="journal article" date="2018" name="Int. J. Syst. Evol. Microbiol.">
        <title>Adhaeribacter swui sp. nov., isolated from wet mud.</title>
        <authorList>
            <person name="Kim D.U."/>
            <person name="Kim K.W."/>
            <person name="Kang M.S."/>
            <person name="Kim J.Y."/>
            <person name="Jang J.H."/>
            <person name="Kim M.K."/>
        </authorList>
    </citation>
    <scope>NUCLEOTIDE SEQUENCE [LARGE SCALE GENOMIC DNA]</scope>
    <source>
        <strain evidence="7 8">KCTC 52873</strain>
    </source>
</reference>
<feature type="domain" description="PAC" evidence="6">
    <location>
        <begin position="135"/>
        <end position="188"/>
    </location>
</feature>
<dbReference type="RefSeq" id="WP_185272751.1">
    <property type="nucleotide sequence ID" value="NZ_CP055156.1"/>
</dbReference>
<dbReference type="SUPFAM" id="SSF46894">
    <property type="entry name" value="C-terminal effector domain of the bipartite response regulators"/>
    <property type="match status" value="1"/>
</dbReference>
<dbReference type="PROSITE" id="PS00622">
    <property type="entry name" value="HTH_LUXR_1"/>
    <property type="match status" value="1"/>
</dbReference>
<dbReference type="PROSITE" id="PS50112">
    <property type="entry name" value="PAS"/>
    <property type="match status" value="1"/>
</dbReference>
<dbReference type="Pfam" id="PF08447">
    <property type="entry name" value="PAS_3"/>
    <property type="match status" value="1"/>
</dbReference>
<evidence type="ECO:0000256" key="1">
    <source>
        <dbReference type="ARBA" id="ARBA00023015"/>
    </source>
</evidence>
<dbReference type="SMART" id="SM00421">
    <property type="entry name" value="HTH_LUXR"/>
    <property type="match status" value="1"/>
</dbReference>
<dbReference type="EMBL" id="CP055156">
    <property type="protein sequence ID" value="QNF31968.1"/>
    <property type="molecule type" value="Genomic_DNA"/>
</dbReference>
<proteinExistence type="predicted"/>
<dbReference type="Pfam" id="PF00196">
    <property type="entry name" value="GerE"/>
    <property type="match status" value="1"/>
</dbReference>
<evidence type="ECO:0000259" key="6">
    <source>
        <dbReference type="PROSITE" id="PS50113"/>
    </source>
</evidence>
<dbReference type="PRINTS" id="PR00038">
    <property type="entry name" value="HTHLUXR"/>
</dbReference>
<evidence type="ECO:0000313" key="7">
    <source>
        <dbReference type="EMBL" id="QNF31968.1"/>
    </source>
</evidence>
<evidence type="ECO:0000256" key="2">
    <source>
        <dbReference type="ARBA" id="ARBA00023125"/>
    </source>
</evidence>
<protein>
    <submittedName>
        <fullName evidence="7">PAS domain-containing protein</fullName>
    </submittedName>
</protein>
<dbReference type="GO" id="GO:0003677">
    <property type="term" value="F:DNA binding"/>
    <property type="evidence" value="ECO:0007669"/>
    <property type="project" value="UniProtKB-KW"/>
</dbReference>
<gene>
    <name evidence="7" type="ORF">HUW51_04220</name>
</gene>
<dbReference type="CDD" id="cd06170">
    <property type="entry name" value="LuxR_C_like"/>
    <property type="match status" value="1"/>
</dbReference>
<dbReference type="InterPro" id="IPR035965">
    <property type="entry name" value="PAS-like_dom_sf"/>
</dbReference>
<dbReference type="CDD" id="cd00130">
    <property type="entry name" value="PAS"/>
    <property type="match status" value="1"/>
</dbReference>
<evidence type="ECO:0000259" key="5">
    <source>
        <dbReference type="PROSITE" id="PS50112"/>
    </source>
</evidence>
<sequence>MKTLTNKYWGNPAFDEHPVSDTFQELLQKWKSQSYDDVRINYDDFIQSNPLLQTFLNMGACVTWIIDLRTLRFPFISSNVKQLVGYDVQQFLGQGVPFISQIMHPRDLPKAAKLANIIWDFLLAVPPAQRQNYKFNGDYRIVKPDGSVVRVLEQNSILQLDRKGNITHLLGAVSDITHWKKTDDSIVSITCTEDDTCFFCSSDDAYLKPQVMLSKREKEIVRLIAEGYNSKFIADKLFISFHTVNTHRQNIIEKTHTKNTSGLVQFAVCHGLI</sequence>
<dbReference type="Gene3D" id="1.10.10.10">
    <property type="entry name" value="Winged helix-like DNA-binding domain superfamily/Winged helix DNA-binding domain"/>
    <property type="match status" value="1"/>
</dbReference>
<evidence type="ECO:0000313" key="8">
    <source>
        <dbReference type="Proteomes" id="UP000515237"/>
    </source>
</evidence>
<dbReference type="PANTHER" id="PTHR44688:SF16">
    <property type="entry name" value="DNA-BINDING TRANSCRIPTIONAL ACTIVATOR DEVR_DOSR"/>
    <property type="match status" value="1"/>
</dbReference>
<feature type="domain" description="HTH luxR-type" evidence="4">
    <location>
        <begin position="206"/>
        <end position="271"/>
    </location>
</feature>
<feature type="domain" description="PAS" evidence="5">
    <location>
        <begin position="64"/>
        <end position="107"/>
    </location>
</feature>
<dbReference type="InterPro" id="IPR036388">
    <property type="entry name" value="WH-like_DNA-bd_sf"/>
</dbReference>
<dbReference type="InterPro" id="IPR016032">
    <property type="entry name" value="Sig_transdc_resp-reg_C-effctor"/>
</dbReference>
<dbReference type="GO" id="GO:0006355">
    <property type="term" value="P:regulation of DNA-templated transcription"/>
    <property type="evidence" value="ECO:0007669"/>
    <property type="project" value="InterPro"/>
</dbReference>
<dbReference type="Proteomes" id="UP000515237">
    <property type="component" value="Chromosome"/>
</dbReference>
<accession>A0A7G7G484</accession>
<dbReference type="Gene3D" id="3.30.450.20">
    <property type="entry name" value="PAS domain"/>
    <property type="match status" value="1"/>
</dbReference>
<dbReference type="PROSITE" id="PS50113">
    <property type="entry name" value="PAC"/>
    <property type="match status" value="1"/>
</dbReference>